<keyword evidence="1" id="KW-1133">Transmembrane helix</keyword>
<dbReference type="GO" id="GO:0005737">
    <property type="term" value="C:cytoplasm"/>
    <property type="evidence" value="ECO:0007669"/>
    <property type="project" value="TreeGrafter"/>
</dbReference>
<name>A0A914RN37_PAREQ</name>
<evidence type="ECO:0000313" key="3">
    <source>
        <dbReference type="Proteomes" id="UP000887564"/>
    </source>
</evidence>
<dbReference type="InterPro" id="IPR006676">
    <property type="entry name" value="tRNA_splic"/>
</dbReference>
<dbReference type="InterPro" id="IPR006678">
    <property type="entry name" value="tRNA_intron_Endonuc_N"/>
</dbReference>
<evidence type="ECO:0000256" key="1">
    <source>
        <dbReference type="SAM" id="Phobius"/>
    </source>
</evidence>
<dbReference type="PANTHER" id="PTHR21227">
    <property type="entry name" value="TRNA-SPLICING ENDONUCLEASE SUBUNIT SEN2"/>
    <property type="match status" value="1"/>
</dbReference>
<keyword evidence="1" id="KW-0472">Membrane</keyword>
<sequence>MESWANMISKDRRLRLGMEEAMYLMYDLNVLEVSAAGKQLSVDDLWRRFYSYAGTSFVKRYACYRSLRRLGWVVRPDCKMREVDDRVMVIWIKRLSVVAGVKSEEVFLLRAILTRLSDMILFHCIFQLICLGLGVVALMLVTARVENGELLTENSAQA</sequence>
<evidence type="ECO:0000313" key="4">
    <source>
        <dbReference type="WBParaSite" id="PEQ_0000780701-mRNA-1"/>
    </source>
</evidence>
<dbReference type="Gene3D" id="3.40.1350.150">
    <property type="match status" value="1"/>
</dbReference>
<keyword evidence="3" id="KW-1185">Reference proteome</keyword>
<protein>
    <submittedName>
        <fullName evidence="4">tRNA intron endonuclease N-terminal domain-containing protein</fullName>
    </submittedName>
</protein>
<dbReference type="Pfam" id="PF02778">
    <property type="entry name" value="tRNA_int_endo_N"/>
    <property type="match status" value="1"/>
</dbReference>
<evidence type="ECO:0000259" key="2">
    <source>
        <dbReference type="Pfam" id="PF02778"/>
    </source>
</evidence>
<dbReference type="AlphaFoldDB" id="A0A914RN37"/>
<feature type="transmembrane region" description="Helical" evidence="1">
    <location>
        <begin position="120"/>
        <end position="141"/>
    </location>
</feature>
<organism evidence="3 4">
    <name type="scientific">Parascaris equorum</name>
    <name type="common">Equine roundworm</name>
    <dbReference type="NCBI Taxonomy" id="6256"/>
    <lineage>
        <taxon>Eukaryota</taxon>
        <taxon>Metazoa</taxon>
        <taxon>Ecdysozoa</taxon>
        <taxon>Nematoda</taxon>
        <taxon>Chromadorea</taxon>
        <taxon>Rhabditida</taxon>
        <taxon>Spirurina</taxon>
        <taxon>Ascaridomorpha</taxon>
        <taxon>Ascaridoidea</taxon>
        <taxon>Ascarididae</taxon>
        <taxon>Parascaris</taxon>
    </lineage>
</organism>
<accession>A0A914RN37</accession>
<dbReference type="WBParaSite" id="PEQ_0000780701-mRNA-1">
    <property type="protein sequence ID" value="PEQ_0000780701-mRNA-1"/>
    <property type="gene ID" value="PEQ_0000780701"/>
</dbReference>
<keyword evidence="1" id="KW-0812">Transmembrane</keyword>
<dbReference type="GO" id="GO:0000213">
    <property type="term" value="F:tRNA-intron lyase activity"/>
    <property type="evidence" value="ECO:0007669"/>
    <property type="project" value="InterPro"/>
</dbReference>
<dbReference type="PANTHER" id="PTHR21227:SF0">
    <property type="entry name" value="TRNA-SPLICING ENDONUCLEASE SUBUNIT SEN2"/>
    <property type="match status" value="1"/>
</dbReference>
<reference evidence="4" key="1">
    <citation type="submission" date="2022-11" db="UniProtKB">
        <authorList>
            <consortium name="WormBaseParasite"/>
        </authorList>
    </citation>
    <scope>IDENTIFICATION</scope>
</reference>
<proteinExistence type="predicted"/>
<dbReference type="GO" id="GO:0006388">
    <property type="term" value="P:tRNA splicing, via endonucleolytic cleavage and ligation"/>
    <property type="evidence" value="ECO:0007669"/>
    <property type="project" value="InterPro"/>
</dbReference>
<dbReference type="Proteomes" id="UP000887564">
    <property type="component" value="Unplaced"/>
</dbReference>
<feature type="domain" description="tRNA intron endonuclease N-terminal" evidence="2">
    <location>
        <begin position="10"/>
        <end position="46"/>
    </location>
</feature>